<keyword evidence="7 9" id="KW-0573">Peptidoglycan synthesis</keyword>
<evidence type="ECO:0000256" key="3">
    <source>
        <dbReference type="ARBA" id="ARBA00022676"/>
    </source>
</evidence>
<organism evidence="11 12">
    <name type="scientific">Niabella pedocola</name>
    <dbReference type="NCBI Taxonomy" id="1752077"/>
    <lineage>
        <taxon>Bacteria</taxon>
        <taxon>Pseudomonadati</taxon>
        <taxon>Bacteroidota</taxon>
        <taxon>Chitinophagia</taxon>
        <taxon>Chitinophagales</taxon>
        <taxon>Chitinophagaceae</taxon>
        <taxon>Niabella</taxon>
    </lineage>
</organism>
<dbReference type="PROSITE" id="PS52029">
    <property type="entry name" value="LD_TPASE"/>
    <property type="match status" value="1"/>
</dbReference>
<keyword evidence="6 9" id="KW-0133">Cell shape</keyword>
<dbReference type="InterPro" id="IPR050979">
    <property type="entry name" value="LD-transpeptidase"/>
</dbReference>
<comment type="similarity">
    <text evidence="2">Belongs to the YkuD family.</text>
</comment>
<keyword evidence="3" id="KW-0328">Glycosyltransferase</keyword>
<comment type="pathway">
    <text evidence="1 9">Cell wall biogenesis; peptidoglycan biosynthesis.</text>
</comment>
<dbReference type="InterPro" id="IPR038063">
    <property type="entry name" value="Transpep_catalytic_dom"/>
</dbReference>
<keyword evidence="8 9" id="KW-0961">Cell wall biogenesis/degradation</keyword>
<feature type="active site" description="Nucleophile" evidence="9">
    <location>
        <position position="259"/>
    </location>
</feature>
<dbReference type="Gene3D" id="2.40.440.10">
    <property type="entry name" value="L,D-transpeptidase catalytic domain-like"/>
    <property type="match status" value="1"/>
</dbReference>
<gene>
    <name evidence="11" type="ORF">LQ567_01535</name>
</gene>
<sequence length="437" mass="47804">MNKIYLCLCAGILFFFTSCREKRDKESKIPVAQVTKAAQAPNTENIGITLPVLDALFFEEGFETALQSELKLTKQQLQQLKSVSGSYVAALTEEGNSFGSARQASQSALEEIKKIIGDEKTKGLLQLIARRYAQGNIAGLLPTRPNAIPADTRIVVNAPAFRMDVYQQGKLVQTYRIGVGYPEFPLPTGMRAAEKIIFNPTWTPPDEAWVKGKFQPGRKVAAGSKLNPLGLIKIPIGLPSLIHGGKAIEKLGDFASHGCVGLTNGQIQNFTMLLARISGTPLPADSIKLFENAKTKTKTVQLNQSIPVELRYETIVAQDGNLIIYRDIYERGTNTPAEAKRILETHGVDFSKLSSQEKMALNTSIREMNMDSRGKPIATFDINADADSNSAIKDRNREQKANKGTVTRTVKGKKEAYVPIAALKEKGYPAPVNPNNG</sequence>
<evidence type="ECO:0000256" key="6">
    <source>
        <dbReference type="ARBA" id="ARBA00022960"/>
    </source>
</evidence>
<protein>
    <submittedName>
        <fullName evidence="11">L,D-transpeptidase</fullName>
    </submittedName>
</protein>
<evidence type="ECO:0000256" key="7">
    <source>
        <dbReference type="ARBA" id="ARBA00022984"/>
    </source>
</evidence>
<dbReference type="Pfam" id="PF03734">
    <property type="entry name" value="YkuD"/>
    <property type="match status" value="1"/>
</dbReference>
<dbReference type="PANTHER" id="PTHR30582:SF24">
    <property type="entry name" value="L,D-TRANSPEPTIDASE ERFK_SRFK-RELATED"/>
    <property type="match status" value="1"/>
</dbReference>
<evidence type="ECO:0000259" key="10">
    <source>
        <dbReference type="PROSITE" id="PS52029"/>
    </source>
</evidence>
<evidence type="ECO:0000256" key="4">
    <source>
        <dbReference type="ARBA" id="ARBA00022679"/>
    </source>
</evidence>
<evidence type="ECO:0000256" key="8">
    <source>
        <dbReference type="ARBA" id="ARBA00023316"/>
    </source>
</evidence>
<proteinExistence type="inferred from homology"/>
<comment type="caution">
    <text evidence="11">The sequence shown here is derived from an EMBL/GenBank/DDBJ whole genome shotgun (WGS) entry which is preliminary data.</text>
</comment>
<evidence type="ECO:0000256" key="2">
    <source>
        <dbReference type="ARBA" id="ARBA00005992"/>
    </source>
</evidence>
<feature type="active site" description="Proton donor/acceptor" evidence="9">
    <location>
        <position position="243"/>
    </location>
</feature>
<reference evidence="11 12" key="1">
    <citation type="submission" date="2021-11" db="EMBL/GenBank/DDBJ databases">
        <title>Genomic of Niabella pedocola.</title>
        <authorList>
            <person name="Wu T."/>
        </authorList>
    </citation>
    <scope>NUCLEOTIDE SEQUENCE [LARGE SCALE GENOMIC DNA]</scope>
    <source>
        <strain evidence="11 12">JCM 31011</strain>
    </source>
</reference>
<dbReference type="PANTHER" id="PTHR30582">
    <property type="entry name" value="L,D-TRANSPEPTIDASE"/>
    <property type="match status" value="1"/>
</dbReference>
<dbReference type="Proteomes" id="UP001199816">
    <property type="component" value="Unassembled WGS sequence"/>
</dbReference>
<name>A0ABS8PKA2_9BACT</name>
<evidence type="ECO:0000313" key="12">
    <source>
        <dbReference type="Proteomes" id="UP001199816"/>
    </source>
</evidence>
<keyword evidence="4" id="KW-0808">Transferase</keyword>
<accession>A0ABS8PKA2</accession>
<dbReference type="PROSITE" id="PS51257">
    <property type="entry name" value="PROKAR_LIPOPROTEIN"/>
    <property type="match status" value="1"/>
</dbReference>
<evidence type="ECO:0000256" key="9">
    <source>
        <dbReference type="PROSITE-ProRule" id="PRU01373"/>
    </source>
</evidence>
<evidence type="ECO:0000256" key="5">
    <source>
        <dbReference type="ARBA" id="ARBA00022801"/>
    </source>
</evidence>
<dbReference type="RefSeq" id="WP_231002332.1">
    <property type="nucleotide sequence ID" value="NZ_JAJNEC010000003.1"/>
</dbReference>
<dbReference type="CDD" id="cd16913">
    <property type="entry name" value="YkuD_like"/>
    <property type="match status" value="1"/>
</dbReference>
<feature type="domain" description="L,D-TPase catalytic" evidence="10">
    <location>
        <begin position="152"/>
        <end position="285"/>
    </location>
</feature>
<keyword evidence="5" id="KW-0378">Hydrolase</keyword>
<dbReference type="InterPro" id="IPR005490">
    <property type="entry name" value="LD_TPept_cat_dom"/>
</dbReference>
<keyword evidence="12" id="KW-1185">Reference proteome</keyword>
<evidence type="ECO:0000256" key="1">
    <source>
        <dbReference type="ARBA" id="ARBA00004752"/>
    </source>
</evidence>
<dbReference type="EMBL" id="JAJNEC010000003">
    <property type="protein sequence ID" value="MCD2421426.1"/>
    <property type="molecule type" value="Genomic_DNA"/>
</dbReference>
<evidence type="ECO:0000313" key="11">
    <source>
        <dbReference type="EMBL" id="MCD2421426.1"/>
    </source>
</evidence>
<dbReference type="SUPFAM" id="SSF141523">
    <property type="entry name" value="L,D-transpeptidase catalytic domain-like"/>
    <property type="match status" value="1"/>
</dbReference>